<dbReference type="PANTHER" id="PTHR30363:SF56">
    <property type="entry name" value="TRANSCRIPTIONAL REGULATOR, DEOR FAMILY"/>
    <property type="match status" value="1"/>
</dbReference>
<dbReference type="EMBL" id="LJJC01000004">
    <property type="protein sequence ID" value="KQL54873.1"/>
    <property type="molecule type" value="Genomic_DNA"/>
</dbReference>
<dbReference type="GO" id="GO:0003677">
    <property type="term" value="F:DNA binding"/>
    <property type="evidence" value="ECO:0007669"/>
    <property type="project" value="UniProtKB-KW"/>
</dbReference>
<evidence type="ECO:0000256" key="2">
    <source>
        <dbReference type="ARBA" id="ARBA00023125"/>
    </source>
</evidence>
<dbReference type="InterPro" id="IPR036388">
    <property type="entry name" value="WH-like_DNA-bd_sf"/>
</dbReference>
<reference evidence="5 6" key="1">
    <citation type="submission" date="2015-09" db="EMBL/GenBank/DDBJ databases">
        <title>Genome sequencing project for genomic taxonomy and phylogenomics of Bacillus-like bacteria.</title>
        <authorList>
            <person name="Liu B."/>
            <person name="Wang J."/>
            <person name="Zhu Y."/>
            <person name="Liu G."/>
            <person name="Chen Q."/>
            <person name="Chen Z."/>
            <person name="Lan J."/>
            <person name="Che J."/>
            <person name="Ge C."/>
            <person name="Shi H."/>
            <person name="Pan Z."/>
            <person name="Liu X."/>
        </authorList>
    </citation>
    <scope>NUCLEOTIDE SEQUENCE [LARGE SCALE GENOMIC DNA]</scope>
    <source>
        <strain evidence="5 6">LMG 18435</strain>
    </source>
</reference>
<feature type="domain" description="HTH deoR-type" evidence="4">
    <location>
        <begin position="3"/>
        <end position="58"/>
    </location>
</feature>
<dbReference type="OrthoDB" id="9797223at2"/>
<dbReference type="InterPro" id="IPR001034">
    <property type="entry name" value="DeoR_HTH"/>
</dbReference>
<dbReference type="SUPFAM" id="SSF100950">
    <property type="entry name" value="NagB/RpiA/CoA transferase-like"/>
    <property type="match status" value="1"/>
</dbReference>
<dbReference type="PATRIC" id="fig|157838.3.peg.3546"/>
<dbReference type="InterPro" id="IPR036390">
    <property type="entry name" value="WH_DNA-bd_sf"/>
</dbReference>
<evidence type="ECO:0000256" key="1">
    <source>
        <dbReference type="ARBA" id="ARBA00023015"/>
    </source>
</evidence>
<dbReference type="InterPro" id="IPR018356">
    <property type="entry name" value="Tscrpt_reg_HTH_DeoR_CS"/>
</dbReference>
<dbReference type="InterPro" id="IPR014036">
    <property type="entry name" value="DeoR-like_C"/>
</dbReference>
<evidence type="ECO:0000313" key="5">
    <source>
        <dbReference type="EMBL" id="KQL54873.1"/>
    </source>
</evidence>
<dbReference type="SMART" id="SM00420">
    <property type="entry name" value="HTH_DEOR"/>
    <property type="match status" value="1"/>
</dbReference>
<accession>A0A0Q3TMC2</accession>
<dbReference type="SMART" id="SM01134">
    <property type="entry name" value="DeoRC"/>
    <property type="match status" value="1"/>
</dbReference>
<dbReference type="STRING" id="157838.AN964_16045"/>
<dbReference type="SUPFAM" id="SSF46785">
    <property type="entry name" value="Winged helix' DNA-binding domain"/>
    <property type="match status" value="1"/>
</dbReference>
<dbReference type="PROSITE" id="PS51000">
    <property type="entry name" value="HTH_DEOR_2"/>
    <property type="match status" value="1"/>
</dbReference>
<proteinExistence type="predicted"/>
<dbReference type="Pfam" id="PF00455">
    <property type="entry name" value="DeoRC"/>
    <property type="match status" value="1"/>
</dbReference>
<dbReference type="PRINTS" id="PR00037">
    <property type="entry name" value="HTHLACR"/>
</dbReference>
<organism evidence="5 6">
    <name type="scientific">Heyndrickxia shackletonii</name>
    <dbReference type="NCBI Taxonomy" id="157838"/>
    <lineage>
        <taxon>Bacteria</taxon>
        <taxon>Bacillati</taxon>
        <taxon>Bacillota</taxon>
        <taxon>Bacilli</taxon>
        <taxon>Bacillales</taxon>
        <taxon>Bacillaceae</taxon>
        <taxon>Heyndrickxia</taxon>
    </lineage>
</organism>
<keyword evidence="2" id="KW-0238">DNA-binding</keyword>
<gene>
    <name evidence="5" type="ORF">AN964_16045</name>
</gene>
<dbReference type="RefSeq" id="WP_055740658.1">
    <property type="nucleotide sequence ID" value="NZ_JAAIWL010000010.1"/>
</dbReference>
<dbReference type="Gene3D" id="3.40.50.1360">
    <property type="match status" value="1"/>
</dbReference>
<dbReference type="PANTHER" id="PTHR30363">
    <property type="entry name" value="HTH-TYPE TRANSCRIPTIONAL REGULATOR SRLR-RELATED"/>
    <property type="match status" value="1"/>
</dbReference>
<comment type="caution">
    <text evidence="5">The sequence shown here is derived from an EMBL/GenBank/DDBJ whole genome shotgun (WGS) entry which is preliminary data.</text>
</comment>
<dbReference type="GO" id="GO:0003700">
    <property type="term" value="F:DNA-binding transcription factor activity"/>
    <property type="evidence" value="ECO:0007669"/>
    <property type="project" value="InterPro"/>
</dbReference>
<dbReference type="Proteomes" id="UP000051888">
    <property type="component" value="Unassembled WGS sequence"/>
</dbReference>
<dbReference type="InterPro" id="IPR037171">
    <property type="entry name" value="NagB/RpiA_transferase-like"/>
</dbReference>
<evidence type="ECO:0000259" key="4">
    <source>
        <dbReference type="PROSITE" id="PS51000"/>
    </source>
</evidence>
<protein>
    <submittedName>
        <fullName evidence="5">DeoR family transcriptional regulator</fullName>
    </submittedName>
</protein>
<evidence type="ECO:0000313" key="6">
    <source>
        <dbReference type="Proteomes" id="UP000051888"/>
    </source>
</evidence>
<dbReference type="Gene3D" id="1.10.10.10">
    <property type="entry name" value="Winged helix-like DNA-binding domain superfamily/Winged helix DNA-binding domain"/>
    <property type="match status" value="1"/>
</dbReference>
<name>A0A0Q3TMC2_9BACI</name>
<evidence type="ECO:0000256" key="3">
    <source>
        <dbReference type="ARBA" id="ARBA00023163"/>
    </source>
</evidence>
<keyword evidence="6" id="KW-1185">Reference proteome</keyword>
<dbReference type="Pfam" id="PF08220">
    <property type="entry name" value="HTH_DeoR"/>
    <property type="match status" value="1"/>
</dbReference>
<keyword evidence="3" id="KW-0804">Transcription</keyword>
<sequence>MLTAERHRIILEMLKKKDIVSLQELVKETNTSESTIRRDLIELEKKNALKRVHGGAARLQGKLEEPDILEKSAKNLHAKDNIAKFAASLVEQGDCIYIDAGTTTLQMIPYLPNESNIVVVTNGLTNIQPLLSKGIKTFLIGGSIKPKTGAMIGRGALKGIENYRFDKCFLGVNGVHSSFGFTTPDPEEAFIKQKALQLSREAFVLADRSKFGEIAFSEIAPLSEASIITDDLDLEMHELYKQKTTIKVVTS</sequence>
<dbReference type="InterPro" id="IPR050313">
    <property type="entry name" value="Carb_Metab_HTH_regulators"/>
</dbReference>
<keyword evidence="1" id="KW-0805">Transcription regulation</keyword>
<dbReference type="AlphaFoldDB" id="A0A0Q3TMC2"/>
<dbReference type="PROSITE" id="PS00894">
    <property type="entry name" value="HTH_DEOR_1"/>
    <property type="match status" value="1"/>
</dbReference>